<dbReference type="GO" id="GO:0016887">
    <property type="term" value="F:ATP hydrolysis activity"/>
    <property type="evidence" value="ECO:0007669"/>
    <property type="project" value="InterPro"/>
</dbReference>
<keyword evidence="3" id="KW-0547">Nucleotide-binding</keyword>
<dbReference type="PANTHER" id="PTHR43166:SF6">
    <property type="entry name" value="PHOSPHONATES IMPORT ATP-BINDING PROTEIN PHNC"/>
    <property type="match status" value="1"/>
</dbReference>
<dbReference type="PROSITE" id="PS50893">
    <property type="entry name" value="ABC_TRANSPORTER_2"/>
    <property type="match status" value="1"/>
</dbReference>
<keyword evidence="5" id="KW-1278">Translocase</keyword>
<evidence type="ECO:0000256" key="6">
    <source>
        <dbReference type="ARBA" id="ARBA00023136"/>
    </source>
</evidence>
<dbReference type="InterPro" id="IPR027417">
    <property type="entry name" value="P-loop_NTPase"/>
</dbReference>
<dbReference type="GO" id="GO:0005524">
    <property type="term" value="F:ATP binding"/>
    <property type="evidence" value="ECO:0007669"/>
    <property type="project" value="UniProtKB-KW"/>
</dbReference>
<evidence type="ECO:0000256" key="7">
    <source>
        <dbReference type="SAM" id="MobiDB-lite"/>
    </source>
</evidence>
<gene>
    <name evidence="9" type="ORF">BC102111_02774</name>
</gene>
<dbReference type="AlphaFoldDB" id="A0A2H1K0N8"/>
<feature type="domain" description="ABC transporter" evidence="8">
    <location>
        <begin position="35"/>
        <end position="266"/>
    </location>
</feature>
<dbReference type="Pfam" id="PF00005">
    <property type="entry name" value="ABC_tran"/>
    <property type="match status" value="1"/>
</dbReference>
<evidence type="ECO:0000256" key="3">
    <source>
        <dbReference type="ARBA" id="ARBA00022741"/>
    </source>
</evidence>
<evidence type="ECO:0000313" key="9">
    <source>
        <dbReference type="EMBL" id="SMX93347.1"/>
    </source>
</evidence>
<dbReference type="Gene3D" id="3.40.50.300">
    <property type="entry name" value="P-loop containing nucleotide triphosphate hydrolases"/>
    <property type="match status" value="1"/>
</dbReference>
<dbReference type="SUPFAM" id="SSF52540">
    <property type="entry name" value="P-loop containing nucleoside triphosphate hydrolases"/>
    <property type="match status" value="1"/>
</dbReference>
<dbReference type="SMART" id="SM00382">
    <property type="entry name" value="AAA"/>
    <property type="match status" value="1"/>
</dbReference>
<dbReference type="Proteomes" id="UP000234333">
    <property type="component" value="Unassembled WGS sequence"/>
</dbReference>
<feature type="region of interest" description="Disordered" evidence="7">
    <location>
        <begin position="1"/>
        <end position="27"/>
    </location>
</feature>
<protein>
    <submittedName>
        <fullName evidence="9">Phosphonate transport system ATP-binding protein</fullName>
        <ecNumber evidence="9">3.6.3.28</ecNumber>
    </submittedName>
</protein>
<evidence type="ECO:0000256" key="2">
    <source>
        <dbReference type="ARBA" id="ARBA00022475"/>
    </source>
</evidence>
<dbReference type="EMBL" id="FXZC01000006">
    <property type="protein sequence ID" value="SMX93347.1"/>
    <property type="molecule type" value="Genomic_DNA"/>
</dbReference>
<reference evidence="9 10" key="1">
    <citation type="submission" date="2017-03" db="EMBL/GenBank/DDBJ databases">
        <authorList>
            <person name="Afonso C.L."/>
            <person name="Miller P.J."/>
            <person name="Scott M.A."/>
            <person name="Spackman E."/>
            <person name="Goraichik I."/>
            <person name="Dimitrov K.M."/>
            <person name="Suarez D.L."/>
            <person name="Swayne D.E."/>
        </authorList>
    </citation>
    <scope>NUCLEOTIDE SEQUENCE [LARGE SCALE GENOMIC DNA]</scope>
    <source>
        <strain evidence="9 10">CIP 102111</strain>
    </source>
</reference>
<dbReference type="PANTHER" id="PTHR43166">
    <property type="entry name" value="AMINO ACID IMPORT ATP-BINDING PROTEIN"/>
    <property type="match status" value="1"/>
</dbReference>
<dbReference type="InterPro" id="IPR003439">
    <property type="entry name" value="ABC_transporter-like_ATP-bd"/>
</dbReference>
<accession>A0A2H1K0N8</accession>
<evidence type="ECO:0000256" key="5">
    <source>
        <dbReference type="ARBA" id="ARBA00022967"/>
    </source>
</evidence>
<organism evidence="9 10">
    <name type="scientific">Brevibacterium casei CIP 102111</name>
    <dbReference type="NCBI Taxonomy" id="1255625"/>
    <lineage>
        <taxon>Bacteria</taxon>
        <taxon>Bacillati</taxon>
        <taxon>Actinomycetota</taxon>
        <taxon>Actinomycetes</taxon>
        <taxon>Micrococcales</taxon>
        <taxon>Brevibacteriaceae</taxon>
        <taxon>Brevibacterium</taxon>
    </lineage>
</organism>
<dbReference type="InterPro" id="IPR050086">
    <property type="entry name" value="MetN_ABC_transporter-like"/>
</dbReference>
<dbReference type="GeneID" id="99773775"/>
<keyword evidence="2" id="KW-1003">Cell membrane</keyword>
<proteinExistence type="predicted"/>
<sequence>MTLRTTPAEAAAGSPATPGSAATGGTGGAGASPLLRVSGLAVAYGPTTVLDDVSFDVAPGELLAFLGANGSGKSTTLRAVAGLTPHQGGEIEIGGEHGRPAMVFQKIHLVARRSVLDNVCAGALARMPVAASLHPWFYPAEIRREAMVALDRVGLADKAPLRAGTLSGGQQQRVAIARALCQGAEVLLADEPVAALDPEAARTVMGLLRDLAHDEGLAVAAVLHQPDLAREFADTIIGLRSGGIVLRGRADEVPAEEITGLYTPVTNSESK</sequence>
<dbReference type="InterPro" id="IPR017871">
    <property type="entry name" value="ABC_transporter-like_CS"/>
</dbReference>
<evidence type="ECO:0000256" key="1">
    <source>
        <dbReference type="ARBA" id="ARBA00022448"/>
    </source>
</evidence>
<dbReference type="RefSeq" id="WP_009376123.1">
    <property type="nucleotide sequence ID" value="NZ_FXZC01000006.1"/>
</dbReference>
<dbReference type="PROSITE" id="PS00211">
    <property type="entry name" value="ABC_TRANSPORTER_1"/>
    <property type="match status" value="1"/>
</dbReference>
<evidence type="ECO:0000313" key="10">
    <source>
        <dbReference type="Proteomes" id="UP000234333"/>
    </source>
</evidence>
<keyword evidence="6" id="KW-0472">Membrane</keyword>
<keyword evidence="4 9" id="KW-0067">ATP-binding</keyword>
<feature type="compositionally biased region" description="Low complexity" evidence="7">
    <location>
        <begin position="1"/>
        <end position="21"/>
    </location>
</feature>
<evidence type="ECO:0000256" key="4">
    <source>
        <dbReference type="ARBA" id="ARBA00022840"/>
    </source>
</evidence>
<name>A0A2H1K0N8_9MICO</name>
<dbReference type="InterPro" id="IPR003593">
    <property type="entry name" value="AAA+_ATPase"/>
</dbReference>
<evidence type="ECO:0000259" key="8">
    <source>
        <dbReference type="PROSITE" id="PS50893"/>
    </source>
</evidence>
<dbReference type="EC" id="3.6.3.28" evidence="9"/>
<keyword evidence="9" id="KW-0378">Hydrolase</keyword>
<keyword evidence="1" id="KW-0813">Transport</keyword>